<evidence type="ECO:0000256" key="2">
    <source>
        <dbReference type="ARBA" id="ARBA00009172"/>
    </source>
</evidence>
<comment type="subcellular location">
    <subcellularLocation>
        <location evidence="1">Membrane</location>
        <topology evidence="1">Multi-pass membrane protein</topology>
    </subcellularLocation>
</comment>
<sequence>MGAVIHLITFALIYMNFPNDAPLQKTEQTGNVLSPSVAIALVCGLLLGFGDACWNTQIYAFLCDKFPQKSSEAFAIFKFYQSLLSCAAFFYSPYLQLPWHLLILLVTSILAAVCFFLNQRFPSLFGPDEGENEVKTIPERGARSFDSGEQIICQDTPHLSSKAAD</sequence>
<dbReference type="SUPFAM" id="SSF103473">
    <property type="entry name" value="MFS general substrate transporter"/>
    <property type="match status" value="1"/>
</dbReference>
<feature type="transmembrane region" description="Helical" evidence="9">
    <location>
        <begin position="37"/>
        <end position="62"/>
    </location>
</feature>
<dbReference type="Proteomes" id="UP001176961">
    <property type="component" value="Unassembled WGS sequence"/>
</dbReference>
<keyword evidence="11" id="KW-1185">Reference proteome</keyword>
<keyword evidence="4 9" id="KW-1133">Transmembrane helix</keyword>
<evidence type="ECO:0000256" key="5">
    <source>
        <dbReference type="ARBA" id="ARBA00023136"/>
    </source>
</evidence>
<dbReference type="PANTHER" id="PTHR23294">
    <property type="entry name" value="ET TRANSLATION PRODUCT-RELATED"/>
    <property type="match status" value="1"/>
</dbReference>
<keyword evidence="3 9" id="KW-0812">Transmembrane</keyword>
<organism evidence="10 11">
    <name type="scientific">Cylicocyclus nassatus</name>
    <name type="common">Nematode worm</name>
    <dbReference type="NCBI Taxonomy" id="53992"/>
    <lineage>
        <taxon>Eukaryota</taxon>
        <taxon>Metazoa</taxon>
        <taxon>Ecdysozoa</taxon>
        <taxon>Nematoda</taxon>
        <taxon>Chromadorea</taxon>
        <taxon>Rhabditida</taxon>
        <taxon>Rhabditina</taxon>
        <taxon>Rhabditomorpha</taxon>
        <taxon>Strongyloidea</taxon>
        <taxon>Strongylidae</taxon>
        <taxon>Cylicocyclus</taxon>
    </lineage>
</organism>
<dbReference type="Gene3D" id="1.20.1250.20">
    <property type="entry name" value="MFS general substrate transporter like domains"/>
    <property type="match status" value="1"/>
</dbReference>
<evidence type="ECO:0000256" key="4">
    <source>
        <dbReference type="ARBA" id="ARBA00022989"/>
    </source>
</evidence>
<evidence type="ECO:0000313" key="11">
    <source>
        <dbReference type="Proteomes" id="UP001176961"/>
    </source>
</evidence>
<dbReference type="Pfam" id="PF05978">
    <property type="entry name" value="UNC-93"/>
    <property type="match status" value="1"/>
</dbReference>
<dbReference type="InterPro" id="IPR051617">
    <property type="entry name" value="UNC-93-like_regulator"/>
</dbReference>
<feature type="transmembrane region" description="Helical" evidence="9">
    <location>
        <begin position="97"/>
        <end position="117"/>
    </location>
</feature>
<reference evidence="10" key="1">
    <citation type="submission" date="2023-07" db="EMBL/GenBank/DDBJ databases">
        <authorList>
            <consortium name="CYATHOMIX"/>
        </authorList>
    </citation>
    <scope>NUCLEOTIDE SEQUENCE</scope>
    <source>
        <strain evidence="10">N/A</strain>
    </source>
</reference>
<dbReference type="PANTHER" id="PTHR23294:SF0">
    <property type="entry name" value="UNC93-LIKE PROTEIN MFSD11"/>
    <property type="match status" value="1"/>
</dbReference>
<gene>
    <name evidence="10" type="ORF">CYNAS_LOCUS22087</name>
</gene>
<comment type="caution">
    <text evidence="10">The sequence shown here is derived from an EMBL/GenBank/DDBJ whole genome shotgun (WGS) entry which is preliminary data.</text>
</comment>
<dbReference type="InterPro" id="IPR010291">
    <property type="entry name" value="Ion_channel_UNC-93"/>
</dbReference>
<dbReference type="AlphaFoldDB" id="A0AA36HFZ4"/>
<evidence type="ECO:0000256" key="8">
    <source>
        <dbReference type="ARBA" id="ARBA00041910"/>
    </source>
</evidence>
<comment type="similarity">
    <text evidence="2">Belongs to the unc-93 family.</text>
</comment>
<dbReference type="GO" id="GO:0016020">
    <property type="term" value="C:membrane"/>
    <property type="evidence" value="ECO:0007669"/>
    <property type="project" value="UniProtKB-SubCell"/>
</dbReference>
<evidence type="ECO:0000256" key="7">
    <source>
        <dbReference type="ARBA" id="ARBA00040302"/>
    </source>
</evidence>
<protein>
    <recommendedName>
        <fullName evidence="7">UNC93-like protein MFSD11</fullName>
    </recommendedName>
    <alternativeName>
        <fullName evidence="8">Major facilitator superfamily domain-containing protein 11</fullName>
    </alternativeName>
</protein>
<proteinExistence type="inferred from homology"/>
<evidence type="ECO:0000256" key="6">
    <source>
        <dbReference type="ARBA" id="ARBA00023180"/>
    </source>
</evidence>
<feature type="transmembrane region" description="Helical" evidence="9">
    <location>
        <begin position="74"/>
        <end position="91"/>
    </location>
</feature>
<evidence type="ECO:0000256" key="9">
    <source>
        <dbReference type="SAM" id="Phobius"/>
    </source>
</evidence>
<evidence type="ECO:0000256" key="1">
    <source>
        <dbReference type="ARBA" id="ARBA00004141"/>
    </source>
</evidence>
<dbReference type="InterPro" id="IPR036259">
    <property type="entry name" value="MFS_trans_sf"/>
</dbReference>
<evidence type="ECO:0000313" key="10">
    <source>
        <dbReference type="EMBL" id="CAJ0610104.1"/>
    </source>
</evidence>
<dbReference type="EMBL" id="CATQJL010000326">
    <property type="protein sequence ID" value="CAJ0610104.1"/>
    <property type="molecule type" value="Genomic_DNA"/>
</dbReference>
<accession>A0AA36HFZ4</accession>
<name>A0AA36HFZ4_CYLNA</name>
<evidence type="ECO:0000256" key="3">
    <source>
        <dbReference type="ARBA" id="ARBA00022692"/>
    </source>
</evidence>
<keyword evidence="5 9" id="KW-0472">Membrane</keyword>
<keyword evidence="6" id="KW-0325">Glycoprotein</keyword>